<dbReference type="GeneID" id="84809568"/>
<reference evidence="10" key="2">
    <citation type="submission" date="2017-06" db="EMBL/GenBank/DDBJ databases">
        <title>Capnocytophaga spp. assemblies.</title>
        <authorList>
            <person name="Gulvik C.A."/>
        </authorList>
    </citation>
    <scope>NUCLEOTIDE SEQUENCE [LARGE SCALE GENOMIC DNA]</scope>
    <source>
        <strain evidence="10">H1496</strain>
    </source>
</reference>
<protein>
    <submittedName>
        <fullName evidence="8">Biopolymer transporter ExbD</fullName>
    </submittedName>
</protein>
<evidence type="ECO:0000256" key="5">
    <source>
        <dbReference type="ARBA" id="ARBA00022989"/>
    </source>
</evidence>
<evidence type="ECO:0000256" key="4">
    <source>
        <dbReference type="ARBA" id="ARBA00022692"/>
    </source>
</evidence>
<dbReference type="InterPro" id="IPR003400">
    <property type="entry name" value="ExbD"/>
</dbReference>
<gene>
    <name evidence="8" type="ORF">CGC50_13570</name>
    <name evidence="9" type="ORF">VJJ49_11185</name>
</gene>
<comment type="similarity">
    <text evidence="2 7">Belongs to the ExbD/TolR family.</text>
</comment>
<accession>A0A250FVU7</accession>
<evidence type="ECO:0000256" key="7">
    <source>
        <dbReference type="RuleBase" id="RU003879"/>
    </source>
</evidence>
<keyword evidence="5" id="KW-1133">Transmembrane helix</keyword>
<evidence type="ECO:0000313" key="9">
    <source>
        <dbReference type="EMBL" id="MEB3041247.1"/>
    </source>
</evidence>
<dbReference type="RefSeq" id="WP_002665554.1">
    <property type="nucleotide sequence ID" value="NZ_CAJPPZ010000001.1"/>
</dbReference>
<evidence type="ECO:0000256" key="3">
    <source>
        <dbReference type="ARBA" id="ARBA00022475"/>
    </source>
</evidence>
<keyword evidence="11" id="KW-1185">Reference proteome</keyword>
<dbReference type="GO" id="GO:0022857">
    <property type="term" value="F:transmembrane transporter activity"/>
    <property type="evidence" value="ECO:0007669"/>
    <property type="project" value="InterPro"/>
</dbReference>
<dbReference type="Pfam" id="PF02472">
    <property type="entry name" value="ExbD"/>
    <property type="match status" value="1"/>
</dbReference>
<dbReference type="Proteomes" id="UP001324270">
    <property type="component" value="Unassembled WGS sequence"/>
</dbReference>
<evidence type="ECO:0000313" key="11">
    <source>
        <dbReference type="Proteomes" id="UP001324270"/>
    </source>
</evidence>
<dbReference type="PANTHER" id="PTHR30558">
    <property type="entry name" value="EXBD MEMBRANE COMPONENT OF PMF-DRIVEN MACROMOLECULE IMPORT SYSTEM"/>
    <property type="match status" value="1"/>
</dbReference>
<keyword evidence="6" id="KW-0472">Membrane</keyword>
<evidence type="ECO:0000313" key="8">
    <source>
        <dbReference type="EMBL" id="ATA88077.1"/>
    </source>
</evidence>
<comment type="subcellular location">
    <subcellularLocation>
        <location evidence="1">Cell membrane</location>
        <topology evidence="1">Single-pass membrane protein</topology>
    </subcellularLocation>
    <subcellularLocation>
        <location evidence="7">Cell membrane</location>
        <topology evidence="7">Single-pass type II membrane protein</topology>
    </subcellularLocation>
</comment>
<keyword evidence="7" id="KW-0653">Protein transport</keyword>
<reference evidence="8" key="1">
    <citation type="journal article" date="2017" name="Genome Announc.">
        <title>Twelve Complete Reference Genomes of Clinical Isolates in the Capnocytophaga Genus.</title>
        <authorList>
            <person name="Villarma A."/>
            <person name="Gulvik C.A."/>
            <person name="Rowe L.A."/>
            <person name="Sheth M."/>
            <person name="Juieng P."/>
            <person name="Nicholson A.C."/>
            <person name="Loparev V.N."/>
            <person name="McQuiston J.R."/>
        </authorList>
    </citation>
    <scope>NUCLEOTIDE SEQUENCE</scope>
    <source>
        <strain evidence="8">H1496</strain>
    </source>
</reference>
<proteinExistence type="inferred from homology"/>
<dbReference type="Proteomes" id="UP000217250">
    <property type="component" value="Chromosome"/>
</dbReference>
<dbReference type="EMBL" id="CP022386">
    <property type="protein sequence ID" value="ATA88077.1"/>
    <property type="molecule type" value="Genomic_DNA"/>
</dbReference>
<dbReference type="OrthoDB" id="9801500at2"/>
<dbReference type="OMA" id="RKVPDIN"/>
<keyword evidence="4 7" id="KW-0812">Transmembrane</keyword>
<dbReference type="GO" id="GO:0015031">
    <property type="term" value="P:protein transport"/>
    <property type="evidence" value="ECO:0007669"/>
    <property type="project" value="UniProtKB-KW"/>
</dbReference>
<keyword evidence="3" id="KW-1003">Cell membrane</keyword>
<keyword evidence="7" id="KW-0813">Transport</keyword>
<name>A0A250FVU7_9FLAO</name>
<dbReference type="AlphaFoldDB" id="A0A250FVU7"/>
<dbReference type="PANTHER" id="PTHR30558:SF3">
    <property type="entry name" value="BIOPOLYMER TRANSPORT PROTEIN EXBD-RELATED"/>
    <property type="match status" value="1"/>
</dbReference>
<evidence type="ECO:0000256" key="6">
    <source>
        <dbReference type="ARBA" id="ARBA00023136"/>
    </source>
</evidence>
<dbReference type="EMBL" id="JAYKBV010000017">
    <property type="protein sequence ID" value="MEB3041247.1"/>
    <property type="molecule type" value="Genomic_DNA"/>
</dbReference>
<dbReference type="KEGG" id="cgh:CGC50_13570"/>
<organism evidence="8 10">
    <name type="scientific">Capnocytophaga gingivalis</name>
    <dbReference type="NCBI Taxonomy" id="1017"/>
    <lineage>
        <taxon>Bacteria</taxon>
        <taxon>Pseudomonadati</taxon>
        <taxon>Bacteroidota</taxon>
        <taxon>Flavobacteriia</taxon>
        <taxon>Flavobacteriales</taxon>
        <taxon>Flavobacteriaceae</taxon>
        <taxon>Capnocytophaga</taxon>
    </lineage>
</organism>
<evidence type="ECO:0000313" key="10">
    <source>
        <dbReference type="Proteomes" id="UP000217250"/>
    </source>
</evidence>
<reference evidence="9 11" key="3">
    <citation type="submission" date="2023-12" db="EMBL/GenBank/DDBJ databases">
        <title>Genomic sequences of Capnocytophaga and Parvimonas strains.</title>
        <authorList>
            <person name="Watt R.M."/>
            <person name="Wang M."/>
            <person name="Yang T."/>
            <person name="Tong W.M."/>
        </authorList>
    </citation>
    <scope>NUCLEOTIDE SEQUENCE [LARGE SCALE GENOMIC DNA]</scope>
    <source>
        <strain evidence="9 11">CCUG 13156</strain>
    </source>
</reference>
<dbReference type="GO" id="GO:0005886">
    <property type="term" value="C:plasma membrane"/>
    <property type="evidence" value="ECO:0007669"/>
    <property type="project" value="UniProtKB-SubCell"/>
</dbReference>
<sequence length="209" mass="23874">MARRSIPEVNAGSMADIAFLLLIFFLVTTDITSNAGIVAKLPPRVPKQEQQEPPINERNLFVVLVNKNNQLFVEDRLMDIKDLRKAAIEFLDNGGGKGEEACSYCQGQHDPTSSDNPNKAVISLQNDRETNYETYITVQNELVAAYNELRERERQKLFKEEVPYTEMDAEFNAAKTSEKRKNELRPKLEKLQELFPKKLVEASVKKDKN</sequence>
<evidence type="ECO:0000256" key="1">
    <source>
        <dbReference type="ARBA" id="ARBA00004162"/>
    </source>
</evidence>
<evidence type="ECO:0000256" key="2">
    <source>
        <dbReference type="ARBA" id="ARBA00005811"/>
    </source>
</evidence>